<name>A0A4Y2SMD0_ARAVE</name>
<dbReference type="Proteomes" id="UP000499080">
    <property type="component" value="Unassembled WGS sequence"/>
</dbReference>
<keyword evidence="3" id="KW-1185">Reference proteome</keyword>
<feature type="non-terminal residue" evidence="2">
    <location>
        <position position="1"/>
    </location>
</feature>
<protein>
    <submittedName>
        <fullName evidence="2">Uncharacterized protein</fullName>
    </submittedName>
</protein>
<comment type="caution">
    <text evidence="2">The sequence shown here is derived from an EMBL/GenBank/DDBJ whole genome shotgun (WGS) entry which is preliminary data.</text>
</comment>
<reference evidence="2 3" key="1">
    <citation type="journal article" date="2019" name="Sci. Rep.">
        <title>Orb-weaving spider Araneus ventricosus genome elucidates the spidroin gene catalogue.</title>
        <authorList>
            <person name="Kono N."/>
            <person name="Nakamura H."/>
            <person name="Ohtoshi R."/>
            <person name="Moran D.A.P."/>
            <person name="Shinohara A."/>
            <person name="Yoshida Y."/>
            <person name="Fujiwara M."/>
            <person name="Mori M."/>
            <person name="Tomita M."/>
            <person name="Arakawa K."/>
        </authorList>
    </citation>
    <scope>NUCLEOTIDE SEQUENCE [LARGE SCALE GENOMIC DNA]</scope>
</reference>
<organism evidence="2 3">
    <name type="scientific">Araneus ventricosus</name>
    <name type="common">Orbweaver spider</name>
    <name type="synonym">Epeira ventricosa</name>
    <dbReference type="NCBI Taxonomy" id="182803"/>
    <lineage>
        <taxon>Eukaryota</taxon>
        <taxon>Metazoa</taxon>
        <taxon>Ecdysozoa</taxon>
        <taxon>Arthropoda</taxon>
        <taxon>Chelicerata</taxon>
        <taxon>Arachnida</taxon>
        <taxon>Araneae</taxon>
        <taxon>Araneomorphae</taxon>
        <taxon>Entelegynae</taxon>
        <taxon>Araneoidea</taxon>
        <taxon>Araneidae</taxon>
        <taxon>Araneus</taxon>
    </lineage>
</organism>
<proteinExistence type="predicted"/>
<evidence type="ECO:0000256" key="1">
    <source>
        <dbReference type="SAM" id="MobiDB-lite"/>
    </source>
</evidence>
<feature type="region of interest" description="Disordered" evidence="1">
    <location>
        <begin position="37"/>
        <end position="60"/>
    </location>
</feature>
<dbReference type="EMBL" id="BGPR01022529">
    <property type="protein sequence ID" value="GBN88913.1"/>
    <property type="molecule type" value="Genomic_DNA"/>
</dbReference>
<sequence>GKHIKSFEALADMLVSSSFTRLRRKLAVNCSHLHGETEMPKPASLPIASLPKGGSKPESASRRYHRRLGYIC</sequence>
<accession>A0A4Y2SMD0</accession>
<evidence type="ECO:0000313" key="2">
    <source>
        <dbReference type="EMBL" id="GBN88913.1"/>
    </source>
</evidence>
<evidence type="ECO:0000313" key="3">
    <source>
        <dbReference type="Proteomes" id="UP000499080"/>
    </source>
</evidence>
<gene>
    <name evidence="2" type="ORF">AVEN_204795_1</name>
</gene>
<dbReference type="AlphaFoldDB" id="A0A4Y2SMD0"/>